<reference evidence="1" key="2">
    <citation type="submission" date="2022-06" db="UniProtKB">
        <authorList>
            <consortium name="EnsemblMetazoa"/>
        </authorList>
    </citation>
    <scope>IDENTIFICATION</scope>
    <source>
        <strain evidence="1">PS312</strain>
    </source>
</reference>
<protein>
    <submittedName>
        <fullName evidence="1">Uncharacterized protein</fullName>
    </submittedName>
</protein>
<dbReference type="AlphaFoldDB" id="A0A2A6BXE0"/>
<gene>
    <name evidence="1" type="primary">WBGene00100915</name>
</gene>
<dbReference type="Proteomes" id="UP000005239">
    <property type="component" value="Unassembled WGS sequence"/>
</dbReference>
<keyword evidence="2" id="KW-1185">Reference proteome</keyword>
<reference evidence="2" key="1">
    <citation type="journal article" date="2008" name="Nat. Genet.">
        <title>The Pristionchus pacificus genome provides a unique perspective on nematode lifestyle and parasitism.</title>
        <authorList>
            <person name="Dieterich C."/>
            <person name="Clifton S.W."/>
            <person name="Schuster L.N."/>
            <person name="Chinwalla A."/>
            <person name="Delehaunty K."/>
            <person name="Dinkelacker I."/>
            <person name="Fulton L."/>
            <person name="Fulton R."/>
            <person name="Godfrey J."/>
            <person name="Minx P."/>
            <person name="Mitreva M."/>
            <person name="Roeseler W."/>
            <person name="Tian H."/>
            <person name="Witte H."/>
            <person name="Yang S.P."/>
            <person name="Wilson R.K."/>
            <person name="Sommer R.J."/>
        </authorList>
    </citation>
    <scope>NUCLEOTIDE SEQUENCE [LARGE SCALE GENOMIC DNA]</scope>
    <source>
        <strain evidence="2">PS312</strain>
    </source>
</reference>
<dbReference type="EnsemblMetazoa" id="PPA11361.1">
    <property type="protein sequence ID" value="PPA11361.1"/>
    <property type="gene ID" value="WBGene00100915"/>
</dbReference>
<evidence type="ECO:0000313" key="1">
    <source>
        <dbReference type="EnsemblMetazoa" id="PPA11361.1"/>
    </source>
</evidence>
<proteinExistence type="predicted"/>
<accession>A0A2A6BXE0</accession>
<sequence length="101" mass="11857">MRYYRVEVLPLILTVVEKSKDRARILATLRRHISVELGALQLGKDRGRIGQRTRYGRAGCRMPVFRGNNGLRCTINLTNSRILSLIHRSFYQWLLNIFNER</sequence>
<accession>A0A8R1U9H4</accession>
<organism evidence="1 2">
    <name type="scientific">Pristionchus pacificus</name>
    <name type="common">Parasitic nematode worm</name>
    <dbReference type="NCBI Taxonomy" id="54126"/>
    <lineage>
        <taxon>Eukaryota</taxon>
        <taxon>Metazoa</taxon>
        <taxon>Ecdysozoa</taxon>
        <taxon>Nematoda</taxon>
        <taxon>Chromadorea</taxon>
        <taxon>Rhabditida</taxon>
        <taxon>Rhabditina</taxon>
        <taxon>Diplogasteromorpha</taxon>
        <taxon>Diplogasteroidea</taxon>
        <taxon>Neodiplogasteridae</taxon>
        <taxon>Pristionchus</taxon>
    </lineage>
</organism>
<evidence type="ECO:0000313" key="2">
    <source>
        <dbReference type="Proteomes" id="UP000005239"/>
    </source>
</evidence>
<name>A0A2A6BXE0_PRIPA</name>